<evidence type="ECO:0000313" key="3">
    <source>
        <dbReference type="Proteomes" id="UP000309033"/>
    </source>
</evidence>
<accession>A0A5R8Z9L3</accession>
<sequence length="311" mass="35088">MTEPATTYADERATGDLERLSAGARRWISDNLEYLDPSYSGLPVTPKVKACLELAQLCAIWTRLRPDDEDLAKVAATVRKIWHDPDFPRQLTAMPRYYRAYGLAFGALAPPGLTDGRHWAVLGELAPGGFFPLYGKSPHVRLETRYYAERAGLRHDFPSYRELYESTLLADWTTTYPVDIEDAYVITHILFHLSDFGARDPGFTDDERRRIFQVLDELTTHFVEIDYWDLVGEFLLSQSLVGEDPTRTRSGLAAIRNLLEAQLPSGAIPGRYAAQRPPESASAVEVFRKAYHTTLVTAMATMITLSASRRR</sequence>
<dbReference type="InterPro" id="IPR054190">
    <property type="entry name" value="DUF6895"/>
</dbReference>
<comment type="caution">
    <text evidence="2">The sequence shown here is derived from an EMBL/GenBank/DDBJ whole genome shotgun (WGS) entry which is preliminary data.</text>
</comment>
<dbReference type="AlphaFoldDB" id="A0A5R8Z9L3"/>
<dbReference type="EMBL" id="VANP01000003">
    <property type="protein sequence ID" value="TLP62483.1"/>
    <property type="molecule type" value="Genomic_DNA"/>
</dbReference>
<keyword evidence="3" id="KW-1185">Reference proteome</keyword>
<proteinExistence type="predicted"/>
<feature type="domain" description="DUF6895" evidence="1">
    <location>
        <begin position="22"/>
        <end position="301"/>
    </location>
</feature>
<dbReference type="Pfam" id="PF21836">
    <property type="entry name" value="DUF6895"/>
    <property type="match status" value="1"/>
</dbReference>
<reference evidence="2" key="1">
    <citation type="submission" date="2019-05" db="EMBL/GenBank/DDBJ databases">
        <title>Isolation, diversity and antifungal activity of Actinobacteria from wheat.</title>
        <authorList>
            <person name="Yu B."/>
        </authorList>
    </citation>
    <scope>NUCLEOTIDE SEQUENCE [LARGE SCALE GENOMIC DNA]</scope>
    <source>
        <strain evidence="2">NEAU-HEGS1-5</strain>
    </source>
</reference>
<dbReference type="OrthoDB" id="5141156at2"/>
<protein>
    <recommendedName>
        <fullName evidence="1">DUF6895 domain-containing protein</fullName>
    </recommendedName>
</protein>
<evidence type="ECO:0000259" key="1">
    <source>
        <dbReference type="Pfam" id="PF21836"/>
    </source>
</evidence>
<dbReference type="Proteomes" id="UP000309033">
    <property type="component" value="Unassembled WGS sequence"/>
</dbReference>
<gene>
    <name evidence="2" type="ORF">FED44_11140</name>
</gene>
<name>A0A5R8Z9L3_9ACTN</name>
<evidence type="ECO:0000313" key="2">
    <source>
        <dbReference type="EMBL" id="TLP62483.1"/>
    </source>
</evidence>
<organism evidence="2 3">
    <name type="scientific">Microbispora triticiradicis</name>
    <dbReference type="NCBI Taxonomy" id="2200763"/>
    <lineage>
        <taxon>Bacteria</taxon>
        <taxon>Bacillati</taxon>
        <taxon>Actinomycetota</taxon>
        <taxon>Actinomycetes</taxon>
        <taxon>Streptosporangiales</taxon>
        <taxon>Streptosporangiaceae</taxon>
        <taxon>Microbispora</taxon>
    </lineage>
</organism>